<comment type="caution">
    <text evidence="1">The sequence shown here is derived from an EMBL/GenBank/DDBJ whole genome shotgun (WGS) entry which is preliminary data.</text>
</comment>
<dbReference type="AlphaFoldDB" id="A0A109K3G5"/>
<sequence>MKAIDPIVDADLDAYVDGELDVARRIQVESFLSENPAIAAKVMADLSMKGELRLALASENAFGRPETRDAARRLERGLTYGRIFHSMQRIAAVAVLISAGWVAHTSFGAFTATEVAASVPAPAYVEDAVRAYQTALLRQSVPSQPVASYKAEDIRAATAIVMPQLPENWKISDVQIFPSEFGPSVEMAIKTSEDKQISLFAVRPGVFAVQSVKHVALDKAEAAYWQIGEVAYALVTGDRDINLDAEADRLARTLY</sequence>
<name>A0A109K3G5_9HYPH</name>
<keyword evidence="2" id="KW-1185">Reference proteome</keyword>
<dbReference type="RefSeq" id="WP_062368388.1">
    <property type="nucleotide sequence ID" value="NZ_LNCD01000003.1"/>
</dbReference>
<evidence type="ECO:0000313" key="2">
    <source>
        <dbReference type="Proteomes" id="UP000068164"/>
    </source>
</evidence>
<evidence type="ECO:0000313" key="1">
    <source>
        <dbReference type="EMBL" id="KWV59986.1"/>
    </source>
</evidence>
<reference evidence="1 2" key="1">
    <citation type="submission" date="2015-11" db="EMBL/GenBank/DDBJ databases">
        <title>Draft Genome Sequence of the Strain BR 10423 (Rhizobium sp.) isolated from nodules of Mimosa pudica.</title>
        <authorList>
            <person name="Barauna A.C."/>
            <person name="Zilli J.E."/>
            <person name="Simoes-Araujo J.L."/>
            <person name="Reis V.M."/>
            <person name="James E.K."/>
            <person name="Reis F.B.Jr."/>
            <person name="Rouws L.F."/>
            <person name="Passos S.R."/>
            <person name="Gois S.R."/>
        </authorList>
    </citation>
    <scope>NUCLEOTIDE SEQUENCE [LARGE SCALE GENOMIC DNA]</scope>
    <source>
        <strain evidence="1 2">BR10423</strain>
    </source>
</reference>
<proteinExistence type="predicted"/>
<dbReference type="OrthoDB" id="9152892at2"/>
<accession>A0A109K3G5</accession>
<dbReference type="Proteomes" id="UP000068164">
    <property type="component" value="Unassembled WGS sequence"/>
</dbReference>
<dbReference type="EMBL" id="LNCD01000003">
    <property type="protein sequence ID" value="KWV59986.1"/>
    <property type="molecule type" value="Genomic_DNA"/>
</dbReference>
<gene>
    <name evidence="1" type="ORF">AS026_27185</name>
</gene>
<organism evidence="1 2">
    <name type="scientific">Rhizobium altiplani</name>
    <dbReference type="NCBI Taxonomy" id="1864509"/>
    <lineage>
        <taxon>Bacteria</taxon>
        <taxon>Pseudomonadati</taxon>
        <taxon>Pseudomonadota</taxon>
        <taxon>Alphaproteobacteria</taxon>
        <taxon>Hyphomicrobiales</taxon>
        <taxon>Rhizobiaceae</taxon>
        <taxon>Rhizobium/Agrobacterium group</taxon>
        <taxon>Rhizobium</taxon>
    </lineage>
</organism>
<protein>
    <submittedName>
        <fullName evidence="1">Fis family transcriptional regulator</fullName>
    </submittedName>
</protein>